<sequence>MPSPTATAATKFHRRQAPRSHQARSSSQHLPLLNPATTSFTPLWPLASRSTPLLASSSPPLLAAAARIALAVMADPLASLARAMEVVPDSEMEVAPVSSEVLLDSE</sequence>
<feature type="compositionally biased region" description="Polar residues" evidence="1">
    <location>
        <begin position="23"/>
        <end position="34"/>
    </location>
</feature>
<dbReference type="AlphaFoldDB" id="A0A0E0P6N7"/>
<evidence type="ECO:0000256" key="1">
    <source>
        <dbReference type="SAM" id="MobiDB-lite"/>
    </source>
</evidence>
<protein>
    <submittedName>
        <fullName evidence="2">Uncharacterized protein</fullName>
    </submittedName>
</protein>
<organism evidence="2 3">
    <name type="scientific">Oryza rufipogon</name>
    <name type="common">Brownbeard rice</name>
    <name type="synonym">Asian wild rice</name>
    <dbReference type="NCBI Taxonomy" id="4529"/>
    <lineage>
        <taxon>Eukaryota</taxon>
        <taxon>Viridiplantae</taxon>
        <taxon>Streptophyta</taxon>
        <taxon>Embryophyta</taxon>
        <taxon>Tracheophyta</taxon>
        <taxon>Spermatophyta</taxon>
        <taxon>Magnoliopsida</taxon>
        <taxon>Liliopsida</taxon>
        <taxon>Poales</taxon>
        <taxon>Poaceae</taxon>
        <taxon>BOP clade</taxon>
        <taxon>Oryzoideae</taxon>
        <taxon>Oryzeae</taxon>
        <taxon>Oryzinae</taxon>
        <taxon>Oryza</taxon>
    </lineage>
</organism>
<dbReference type="Gramene" id="ORUFI04G06920.1">
    <property type="protein sequence ID" value="ORUFI04G06920.1"/>
    <property type="gene ID" value="ORUFI04G06920"/>
</dbReference>
<reference evidence="2" key="2">
    <citation type="submission" date="2015-06" db="UniProtKB">
        <authorList>
            <consortium name="EnsemblPlants"/>
        </authorList>
    </citation>
    <scope>IDENTIFICATION</scope>
</reference>
<name>A0A0E0P6N7_ORYRU</name>
<feature type="region of interest" description="Disordered" evidence="1">
    <location>
        <begin position="1"/>
        <end position="34"/>
    </location>
</feature>
<dbReference type="Proteomes" id="UP000008022">
    <property type="component" value="Unassembled WGS sequence"/>
</dbReference>
<accession>A0A0E0P6N7</accession>
<dbReference type="HOGENOM" id="CLU_2227589_0_0_1"/>
<evidence type="ECO:0000313" key="2">
    <source>
        <dbReference type="EnsemblPlants" id="ORUFI04G06920.1"/>
    </source>
</evidence>
<feature type="compositionally biased region" description="Basic residues" evidence="1">
    <location>
        <begin position="11"/>
        <end position="22"/>
    </location>
</feature>
<evidence type="ECO:0000313" key="3">
    <source>
        <dbReference type="Proteomes" id="UP000008022"/>
    </source>
</evidence>
<dbReference type="EnsemblPlants" id="ORUFI04G06920.1">
    <property type="protein sequence ID" value="ORUFI04G06920.1"/>
    <property type="gene ID" value="ORUFI04G06920"/>
</dbReference>
<proteinExistence type="predicted"/>
<keyword evidence="3" id="KW-1185">Reference proteome</keyword>
<reference evidence="3" key="1">
    <citation type="submission" date="2013-06" db="EMBL/GenBank/DDBJ databases">
        <authorList>
            <person name="Zhao Q."/>
        </authorList>
    </citation>
    <scope>NUCLEOTIDE SEQUENCE</scope>
    <source>
        <strain evidence="3">cv. W1943</strain>
    </source>
</reference>